<dbReference type="Pfam" id="PF06996">
    <property type="entry name" value="T6SS_TssG"/>
    <property type="match status" value="1"/>
</dbReference>
<keyword evidence="2" id="KW-1185">Reference proteome</keyword>
<gene>
    <name evidence="1" type="primary">tssG</name>
    <name evidence="1" type="ORF">HHL10_16300</name>
</gene>
<evidence type="ECO:0000313" key="2">
    <source>
        <dbReference type="Proteomes" id="UP000574067"/>
    </source>
</evidence>
<dbReference type="NCBIfam" id="TIGR03347">
    <property type="entry name" value="VI_chp_1"/>
    <property type="match status" value="1"/>
</dbReference>
<dbReference type="EMBL" id="JABBFW010000011">
    <property type="protein sequence ID" value="NML16544.1"/>
    <property type="molecule type" value="Genomic_DNA"/>
</dbReference>
<name>A0A848FAH6_9BURK</name>
<accession>A0A848FAH6</accession>
<dbReference type="RefSeq" id="WP_169161453.1">
    <property type="nucleotide sequence ID" value="NZ_JABBFW010000011.1"/>
</dbReference>
<comment type="caution">
    <text evidence="1">The sequence shown here is derived from an EMBL/GenBank/DDBJ whole genome shotgun (WGS) entry which is preliminary data.</text>
</comment>
<protein>
    <submittedName>
        <fullName evidence="1">Type VI secretion system baseplate subunit TssG</fullName>
    </submittedName>
</protein>
<dbReference type="PANTHER" id="PTHR35564:SF4">
    <property type="entry name" value="CYTOPLASMIC PROTEIN"/>
    <property type="match status" value="1"/>
</dbReference>
<dbReference type="InterPro" id="IPR010732">
    <property type="entry name" value="T6SS_TssG-like"/>
</dbReference>
<dbReference type="PANTHER" id="PTHR35564">
    <property type="match status" value="1"/>
</dbReference>
<evidence type="ECO:0000313" key="1">
    <source>
        <dbReference type="EMBL" id="NML16544.1"/>
    </source>
</evidence>
<sequence>MSEPRQVAADPGRAGTDERHAAVQALHALLEQVRRQPDAFDFFALLRQVENLAGGPRLGTAPRPALEPLRLGELPELDFAPAALMQLDTAAAVPRLGVRFFGLLGPQGPMPLHLTEFVRERLVQRNDPTLLRFLDLFHHRLLLLFYRAWAQAQPVVQHDRPDDDRFAVWLGALAGVDGAARAQDAVPQQARLFQAGWLSERAGSAEGLEKLLAQYLGVPARIEQFVPHWLRLPREERTRLGYARNRVERLQATAVRLGENASAGSKVWDRQYRFRIVLGPLTLAQYRGFLPGGDAWAPLRGWVREYIGQHLQWELRLVLAREEVPPARPGSGVQLGFTTWLGPAQPRDRGELRLRDHAFSVHRPTGAAP</sequence>
<dbReference type="AlphaFoldDB" id="A0A848FAH6"/>
<reference evidence="1 2" key="1">
    <citation type="submission" date="2020-04" db="EMBL/GenBank/DDBJ databases">
        <title>Azohydromonas sp. isolated from soil.</title>
        <authorList>
            <person name="Dahal R.H."/>
        </authorList>
    </citation>
    <scope>NUCLEOTIDE SEQUENCE [LARGE SCALE GENOMIC DNA]</scope>
    <source>
        <strain evidence="1 2">G-1-1-14</strain>
    </source>
</reference>
<organism evidence="1 2">
    <name type="scientific">Azohydromonas caseinilytica</name>
    <dbReference type="NCBI Taxonomy" id="2728836"/>
    <lineage>
        <taxon>Bacteria</taxon>
        <taxon>Pseudomonadati</taxon>
        <taxon>Pseudomonadota</taxon>
        <taxon>Betaproteobacteria</taxon>
        <taxon>Burkholderiales</taxon>
        <taxon>Sphaerotilaceae</taxon>
        <taxon>Azohydromonas</taxon>
    </lineage>
</organism>
<dbReference type="Proteomes" id="UP000574067">
    <property type="component" value="Unassembled WGS sequence"/>
</dbReference>
<proteinExistence type="predicted"/>